<accession>A0A932CPJ4</accession>
<organism evidence="2 3">
    <name type="scientific">Tectimicrobiota bacterium</name>
    <dbReference type="NCBI Taxonomy" id="2528274"/>
    <lineage>
        <taxon>Bacteria</taxon>
        <taxon>Pseudomonadati</taxon>
        <taxon>Nitrospinota/Tectimicrobiota group</taxon>
        <taxon>Candidatus Tectimicrobiota</taxon>
    </lineage>
</organism>
<dbReference type="EMBL" id="JACPRF010000299">
    <property type="protein sequence ID" value="MBI2877181.1"/>
    <property type="molecule type" value="Genomic_DNA"/>
</dbReference>
<dbReference type="InterPro" id="IPR016181">
    <property type="entry name" value="Acyl_CoA_acyltransferase"/>
</dbReference>
<name>A0A932CPJ4_UNCTE</name>
<dbReference type="SUPFAM" id="SSF55729">
    <property type="entry name" value="Acyl-CoA N-acyltransferases (Nat)"/>
    <property type="match status" value="1"/>
</dbReference>
<dbReference type="Pfam" id="PF00583">
    <property type="entry name" value="Acetyltransf_1"/>
    <property type="match status" value="1"/>
</dbReference>
<evidence type="ECO:0000313" key="3">
    <source>
        <dbReference type="Proteomes" id="UP000769766"/>
    </source>
</evidence>
<gene>
    <name evidence="2" type="ORF">HYY20_09895</name>
</gene>
<dbReference type="Gene3D" id="3.40.630.30">
    <property type="match status" value="1"/>
</dbReference>
<evidence type="ECO:0000313" key="2">
    <source>
        <dbReference type="EMBL" id="MBI2877181.1"/>
    </source>
</evidence>
<evidence type="ECO:0000259" key="1">
    <source>
        <dbReference type="PROSITE" id="PS51186"/>
    </source>
</evidence>
<sequence>MLEDYPKHVVLSDETVVTFRPMVREDEKGLVCFFQRIPEEERWYLRDNVADPRVIHRWAESLDHDRVIPILALIEDTIIADASLHRKRFGAARHIGEIRVIVDPLFRRRGLATWLVFDLIQLAISQGLQKLVAGVIARKEVAALRSLKRLDFFPEAVLSEYAWDKEGNCYDLVILAKSLQQHWVPLKNGASVRCRRAF</sequence>
<dbReference type="GO" id="GO:0016747">
    <property type="term" value="F:acyltransferase activity, transferring groups other than amino-acyl groups"/>
    <property type="evidence" value="ECO:0007669"/>
    <property type="project" value="InterPro"/>
</dbReference>
<dbReference type="InterPro" id="IPR000182">
    <property type="entry name" value="GNAT_dom"/>
</dbReference>
<protein>
    <submittedName>
        <fullName evidence="2">GNAT family N-acetyltransferase</fullName>
    </submittedName>
</protein>
<proteinExistence type="predicted"/>
<reference evidence="2" key="1">
    <citation type="submission" date="2020-07" db="EMBL/GenBank/DDBJ databases">
        <title>Huge and variable diversity of episymbiotic CPR bacteria and DPANN archaea in groundwater ecosystems.</title>
        <authorList>
            <person name="He C.Y."/>
            <person name="Keren R."/>
            <person name="Whittaker M."/>
            <person name="Farag I.F."/>
            <person name="Doudna J."/>
            <person name="Cate J.H.D."/>
            <person name="Banfield J.F."/>
        </authorList>
    </citation>
    <scope>NUCLEOTIDE SEQUENCE</scope>
    <source>
        <strain evidence="2">NC_groundwater_672_Ag_B-0.1um_62_36</strain>
    </source>
</reference>
<dbReference type="PROSITE" id="PS51186">
    <property type="entry name" value="GNAT"/>
    <property type="match status" value="1"/>
</dbReference>
<comment type="caution">
    <text evidence="2">The sequence shown here is derived from an EMBL/GenBank/DDBJ whole genome shotgun (WGS) entry which is preliminary data.</text>
</comment>
<dbReference type="Proteomes" id="UP000769766">
    <property type="component" value="Unassembled WGS sequence"/>
</dbReference>
<dbReference type="CDD" id="cd04301">
    <property type="entry name" value="NAT_SF"/>
    <property type="match status" value="1"/>
</dbReference>
<dbReference type="AlphaFoldDB" id="A0A932CPJ4"/>
<feature type="domain" description="N-acetyltransferase" evidence="1">
    <location>
        <begin position="17"/>
        <end position="180"/>
    </location>
</feature>